<evidence type="ECO:0000259" key="1">
    <source>
        <dbReference type="PROSITE" id="PS50181"/>
    </source>
</evidence>
<dbReference type="PANTHER" id="PTHR31672">
    <property type="entry name" value="BNACNNG10540D PROTEIN"/>
    <property type="match status" value="1"/>
</dbReference>
<dbReference type="AlphaFoldDB" id="A0AAW0L868"/>
<dbReference type="InterPro" id="IPR001810">
    <property type="entry name" value="F-box_dom"/>
</dbReference>
<proteinExistence type="predicted"/>
<dbReference type="EMBL" id="PKMF04000154">
    <property type="protein sequence ID" value="KAK7846561.1"/>
    <property type="molecule type" value="Genomic_DNA"/>
</dbReference>
<dbReference type="Proteomes" id="UP000237347">
    <property type="component" value="Unassembled WGS sequence"/>
</dbReference>
<evidence type="ECO:0000313" key="3">
    <source>
        <dbReference type="Proteomes" id="UP000237347"/>
    </source>
</evidence>
<dbReference type="InterPro" id="IPR036047">
    <property type="entry name" value="F-box-like_dom_sf"/>
</dbReference>
<sequence length="144" mass="16408">MASANLPESLVEDILSRLPVKSLKRFVFVNKSWSTLFQNPGFIAKHHHYFSQKNLTLLVSHRDCITKNSVLSSHPVSNDNGSLDLNMEIPFFNDDMQELNILCACINGVICLYDHPFLISNQHPNDDLNRIALWNPAIKEFKEG</sequence>
<dbReference type="CDD" id="cd22157">
    <property type="entry name" value="F-box_AtFBW1-like"/>
    <property type="match status" value="1"/>
</dbReference>
<dbReference type="SMART" id="SM00256">
    <property type="entry name" value="FBOX"/>
    <property type="match status" value="1"/>
</dbReference>
<organism evidence="2 3">
    <name type="scientific">Quercus suber</name>
    <name type="common">Cork oak</name>
    <dbReference type="NCBI Taxonomy" id="58331"/>
    <lineage>
        <taxon>Eukaryota</taxon>
        <taxon>Viridiplantae</taxon>
        <taxon>Streptophyta</taxon>
        <taxon>Embryophyta</taxon>
        <taxon>Tracheophyta</taxon>
        <taxon>Spermatophyta</taxon>
        <taxon>Magnoliopsida</taxon>
        <taxon>eudicotyledons</taxon>
        <taxon>Gunneridae</taxon>
        <taxon>Pentapetalae</taxon>
        <taxon>rosids</taxon>
        <taxon>fabids</taxon>
        <taxon>Fagales</taxon>
        <taxon>Fagaceae</taxon>
        <taxon>Quercus</taxon>
    </lineage>
</organism>
<name>A0AAW0L868_QUESU</name>
<keyword evidence="3" id="KW-1185">Reference proteome</keyword>
<comment type="caution">
    <text evidence="2">The sequence shown here is derived from an EMBL/GenBank/DDBJ whole genome shotgun (WGS) entry which is preliminary data.</text>
</comment>
<dbReference type="PANTHER" id="PTHR31672:SF13">
    <property type="entry name" value="F-BOX PROTEIN CPR30-LIKE"/>
    <property type="match status" value="1"/>
</dbReference>
<accession>A0AAW0L868</accession>
<dbReference type="PROSITE" id="PS50181">
    <property type="entry name" value="FBOX"/>
    <property type="match status" value="1"/>
</dbReference>
<reference evidence="2 3" key="1">
    <citation type="journal article" date="2018" name="Sci. Data">
        <title>The draft genome sequence of cork oak.</title>
        <authorList>
            <person name="Ramos A.M."/>
            <person name="Usie A."/>
            <person name="Barbosa P."/>
            <person name="Barros P.M."/>
            <person name="Capote T."/>
            <person name="Chaves I."/>
            <person name="Simoes F."/>
            <person name="Abreu I."/>
            <person name="Carrasquinho I."/>
            <person name="Faro C."/>
            <person name="Guimaraes J.B."/>
            <person name="Mendonca D."/>
            <person name="Nobrega F."/>
            <person name="Rodrigues L."/>
            <person name="Saibo N.J.M."/>
            <person name="Varela M.C."/>
            <person name="Egas C."/>
            <person name="Matos J."/>
            <person name="Miguel C.M."/>
            <person name="Oliveira M.M."/>
            <person name="Ricardo C.P."/>
            <person name="Goncalves S."/>
        </authorList>
    </citation>
    <scope>NUCLEOTIDE SEQUENCE [LARGE SCALE GENOMIC DNA]</scope>
    <source>
        <strain evidence="3">cv. HL8</strain>
    </source>
</reference>
<protein>
    <submittedName>
        <fullName evidence="2">F-box/lrr-repeat/kelch-repeat protein</fullName>
    </submittedName>
</protein>
<dbReference type="Gene3D" id="1.20.1280.50">
    <property type="match status" value="1"/>
</dbReference>
<feature type="domain" description="F-box" evidence="1">
    <location>
        <begin position="1"/>
        <end position="53"/>
    </location>
</feature>
<evidence type="ECO:0000313" key="2">
    <source>
        <dbReference type="EMBL" id="KAK7846561.1"/>
    </source>
</evidence>
<gene>
    <name evidence="2" type="ORF">CFP56_007878</name>
</gene>
<dbReference type="InterPro" id="IPR050796">
    <property type="entry name" value="SCF_F-box_component"/>
</dbReference>
<dbReference type="Pfam" id="PF00646">
    <property type="entry name" value="F-box"/>
    <property type="match status" value="1"/>
</dbReference>
<dbReference type="SUPFAM" id="SSF81383">
    <property type="entry name" value="F-box domain"/>
    <property type="match status" value="1"/>
</dbReference>